<feature type="transmembrane region" description="Helical" evidence="1">
    <location>
        <begin position="34"/>
        <end position="53"/>
    </location>
</feature>
<name>F4QMJ1_9CAUL</name>
<keyword evidence="1" id="KW-0472">Membrane</keyword>
<keyword evidence="1" id="KW-0812">Transmembrane</keyword>
<dbReference type="STRING" id="715226.ABI_28480"/>
<evidence type="ECO:0000313" key="2">
    <source>
        <dbReference type="EMBL" id="EGF91432.1"/>
    </source>
</evidence>
<proteinExistence type="predicted"/>
<protein>
    <submittedName>
        <fullName evidence="2">LuxR family transcriptional regulator</fullName>
    </submittedName>
</protein>
<dbReference type="EMBL" id="GL883078">
    <property type="protein sequence ID" value="EGF91432.1"/>
    <property type="molecule type" value="Genomic_DNA"/>
</dbReference>
<reference evidence="3" key="1">
    <citation type="submission" date="2011-03" db="EMBL/GenBank/DDBJ databases">
        <title>Draft genome sequence of Brevundimonas diminuta.</title>
        <authorList>
            <person name="Brown P.J.B."/>
            <person name="Buechlein A."/>
            <person name="Hemmerich C."/>
            <person name="Brun Y.V."/>
        </authorList>
    </citation>
    <scope>NUCLEOTIDE SEQUENCE [LARGE SCALE GENOMIC DNA]</scope>
    <source>
        <strain evidence="3">C19</strain>
    </source>
</reference>
<evidence type="ECO:0000313" key="3">
    <source>
        <dbReference type="Proteomes" id="UP000006512"/>
    </source>
</evidence>
<sequence length="80" mass="8978">MWKRIAIYGALLAAGTLGLQWLDYQRLARTHTSDIYIALMAIAFLGLGVYIGMRVLDRPNSSARDGRSPARSALIYCRFE</sequence>
<organism evidence="2 3">
    <name type="scientific">Asticcacaulis biprosthecium C19</name>
    <dbReference type="NCBI Taxonomy" id="715226"/>
    <lineage>
        <taxon>Bacteria</taxon>
        <taxon>Pseudomonadati</taxon>
        <taxon>Pseudomonadota</taxon>
        <taxon>Alphaproteobacteria</taxon>
        <taxon>Caulobacterales</taxon>
        <taxon>Caulobacteraceae</taxon>
        <taxon>Asticcacaulis</taxon>
    </lineage>
</organism>
<dbReference type="AlphaFoldDB" id="F4QMJ1"/>
<keyword evidence="1" id="KW-1133">Transmembrane helix</keyword>
<evidence type="ECO:0000256" key="1">
    <source>
        <dbReference type="SAM" id="Phobius"/>
    </source>
</evidence>
<dbReference type="Proteomes" id="UP000006512">
    <property type="component" value="Unassembled WGS sequence"/>
</dbReference>
<keyword evidence="3" id="KW-1185">Reference proteome</keyword>
<dbReference type="OrthoDB" id="9814495at2"/>
<dbReference type="RefSeq" id="WP_006273634.1">
    <property type="nucleotide sequence ID" value="NZ_GL883078.1"/>
</dbReference>
<dbReference type="eggNOG" id="COG2197">
    <property type="taxonomic scope" value="Bacteria"/>
</dbReference>
<accession>F4QMJ1</accession>
<gene>
    <name evidence="2" type="ORF">ABI_28480</name>
</gene>
<dbReference type="HOGENOM" id="CLU_2582103_0_0_5"/>